<organism evidence="10 11">
    <name type="scientific">Rhodotorula paludigena</name>
    <dbReference type="NCBI Taxonomy" id="86838"/>
    <lineage>
        <taxon>Eukaryota</taxon>
        <taxon>Fungi</taxon>
        <taxon>Dikarya</taxon>
        <taxon>Basidiomycota</taxon>
        <taxon>Pucciniomycotina</taxon>
        <taxon>Microbotryomycetes</taxon>
        <taxon>Sporidiobolales</taxon>
        <taxon>Sporidiobolaceae</taxon>
        <taxon>Rhodotorula</taxon>
    </lineage>
</organism>
<protein>
    <submittedName>
        <fullName evidence="10">Uncharacterized protein</fullName>
    </submittedName>
</protein>
<feature type="transmembrane region" description="Helical" evidence="9">
    <location>
        <begin position="656"/>
        <end position="674"/>
    </location>
</feature>
<dbReference type="PANTHER" id="PTHR46494:SF1">
    <property type="entry name" value="CORA FAMILY METAL ION TRANSPORTER (EUROFUNG)"/>
    <property type="match status" value="1"/>
</dbReference>
<feature type="transmembrane region" description="Helical" evidence="9">
    <location>
        <begin position="694"/>
        <end position="715"/>
    </location>
</feature>
<reference evidence="10 11" key="1">
    <citation type="submission" date="2021-12" db="EMBL/GenBank/DDBJ databases">
        <title>High titer production of polyol ester of fatty acids by Rhodotorula paludigena BS15 towards product separation-free biomass refinery.</title>
        <authorList>
            <person name="Mano J."/>
            <person name="Ono H."/>
            <person name="Tanaka T."/>
            <person name="Naito K."/>
            <person name="Sushida H."/>
            <person name="Ike M."/>
            <person name="Tokuyasu K."/>
            <person name="Kitaoka M."/>
        </authorList>
    </citation>
    <scope>NUCLEOTIDE SEQUENCE [LARGE SCALE GENOMIC DNA]</scope>
    <source>
        <strain evidence="10 11">BS15</strain>
    </source>
</reference>
<accession>A0AAV5GMB9</accession>
<dbReference type="Gene3D" id="3.30.460.20">
    <property type="entry name" value="CorA soluble domain-like"/>
    <property type="match status" value="1"/>
</dbReference>
<evidence type="ECO:0000256" key="8">
    <source>
        <dbReference type="SAM" id="MobiDB-lite"/>
    </source>
</evidence>
<evidence type="ECO:0000256" key="1">
    <source>
        <dbReference type="ARBA" id="ARBA00004651"/>
    </source>
</evidence>
<evidence type="ECO:0000256" key="7">
    <source>
        <dbReference type="ARBA" id="ARBA00023136"/>
    </source>
</evidence>
<evidence type="ECO:0000256" key="4">
    <source>
        <dbReference type="ARBA" id="ARBA00022475"/>
    </source>
</evidence>
<feature type="region of interest" description="Disordered" evidence="8">
    <location>
        <begin position="321"/>
        <end position="342"/>
    </location>
</feature>
<dbReference type="SUPFAM" id="SSF143865">
    <property type="entry name" value="CorA soluble domain-like"/>
    <property type="match status" value="1"/>
</dbReference>
<evidence type="ECO:0000256" key="2">
    <source>
        <dbReference type="ARBA" id="ARBA00009765"/>
    </source>
</evidence>
<feature type="region of interest" description="Disordered" evidence="8">
    <location>
        <begin position="1"/>
        <end position="83"/>
    </location>
</feature>
<evidence type="ECO:0000256" key="9">
    <source>
        <dbReference type="SAM" id="Phobius"/>
    </source>
</evidence>
<dbReference type="InterPro" id="IPR045861">
    <property type="entry name" value="CorA_cytoplasmic_dom"/>
</dbReference>
<dbReference type="InterPro" id="IPR045863">
    <property type="entry name" value="CorA_TM1_TM2"/>
</dbReference>
<dbReference type="PANTHER" id="PTHR46494">
    <property type="entry name" value="CORA FAMILY METAL ION TRANSPORTER (EUROFUNG)"/>
    <property type="match status" value="1"/>
</dbReference>
<dbReference type="GO" id="GO:0000287">
    <property type="term" value="F:magnesium ion binding"/>
    <property type="evidence" value="ECO:0007669"/>
    <property type="project" value="TreeGrafter"/>
</dbReference>
<comment type="subcellular location">
    <subcellularLocation>
        <location evidence="1">Cell membrane</location>
        <topology evidence="1">Multi-pass membrane protein</topology>
    </subcellularLocation>
</comment>
<name>A0AAV5GMB9_9BASI</name>
<dbReference type="Proteomes" id="UP001342314">
    <property type="component" value="Unassembled WGS sequence"/>
</dbReference>
<evidence type="ECO:0000256" key="5">
    <source>
        <dbReference type="ARBA" id="ARBA00022692"/>
    </source>
</evidence>
<dbReference type="InterPro" id="IPR002523">
    <property type="entry name" value="MgTranspt_CorA/ZnTranspt_ZntB"/>
</dbReference>
<dbReference type="GO" id="GO:0005886">
    <property type="term" value="C:plasma membrane"/>
    <property type="evidence" value="ECO:0007669"/>
    <property type="project" value="UniProtKB-SubCell"/>
</dbReference>
<feature type="transmembrane region" description="Helical" evidence="9">
    <location>
        <begin position="628"/>
        <end position="644"/>
    </location>
</feature>
<dbReference type="GO" id="GO:0015095">
    <property type="term" value="F:magnesium ion transmembrane transporter activity"/>
    <property type="evidence" value="ECO:0007669"/>
    <property type="project" value="TreeGrafter"/>
</dbReference>
<feature type="compositionally biased region" description="Low complexity" evidence="8">
    <location>
        <begin position="538"/>
        <end position="564"/>
    </location>
</feature>
<keyword evidence="3" id="KW-0813">Transport</keyword>
<feature type="compositionally biased region" description="Low complexity" evidence="8">
    <location>
        <begin position="321"/>
        <end position="341"/>
    </location>
</feature>
<evidence type="ECO:0000313" key="10">
    <source>
        <dbReference type="EMBL" id="GJN91363.1"/>
    </source>
</evidence>
<keyword evidence="6 9" id="KW-1133">Transmembrane helix</keyword>
<dbReference type="AlphaFoldDB" id="A0AAV5GMB9"/>
<feature type="compositionally biased region" description="Polar residues" evidence="8">
    <location>
        <begin position="65"/>
        <end position="77"/>
    </location>
</feature>
<feature type="compositionally biased region" description="Polar residues" evidence="8">
    <location>
        <begin position="1"/>
        <end position="17"/>
    </location>
</feature>
<dbReference type="Gene3D" id="1.20.58.340">
    <property type="entry name" value="Magnesium transport protein CorA, transmembrane region"/>
    <property type="match status" value="2"/>
</dbReference>
<keyword evidence="5 9" id="KW-0812">Transmembrane</keyword>
<evidence type="ECO:0000256" key="3">
    <source>
        <dbReference type="ARBA" id="ARBA00022448"/>
    </source>
</evidence>
<keyword evidence="7 9" id="KW-0472">Membrane</keyword>
<dbReference type="EMBL" id="BQKY01000008">
    <property type="protein sequence ID" value="GJN91363.1"/>
    <property type="molecule type" value="Genomic_DNA"/>
</dbReference>
<gene>
    <name evidence="10" type="ORF">Rhopal_004384-T1</name>
</gene>
<dbReference type="GO" id="GO:0050897">
    <property type="term" value="F:cobalt ion binding"/>
    <property type="evidence" value="ECO:0007669"/>
    <property type="project" value="TreeGrafter"/>
</dbReference>
<evidence type="ECO:0000256" key="6">
    <source>
        <dbReference type="ARBA" id="ARBA00022989"/>
    </source>
</evidence>
<comment type="similarity">
    <text evidence="2">Belongs to the CorA metal ion transporter (MIT) (TC 1.A.35) family.</text>
</comment>
<dbReference type="GO" id="GO:0015087">
    <property type="term" value="F:cobalt ion transmembrane transporter activity"/>
    <property type="evidence" value="ECO:0007669"/>
    <property type="project" value="TreeGrafter"/>
</dbReference>
<keyword evidence="11" id="KW-1185">Reference proteome</keyword>
<dbReference type="Pfam" id="PF01544">
    <property type="entry name" value="CorA"/>
    <property type="match status" value="1"/>
</dbReference>
<evidence type="ECO:0000313" key="11">
    <source>
        <dbReference type="Proteomes" id="UP001342314"/>
    </source>
</evidence>
<sequence>MSSLHHNAQLHHATSPTRSRRDGRVPRREDQPVDPAVPTVHEPGQGLEDEQQGAGCVQDDGDDLTPSQSREAATGASSHDVAHSDDALLQQPDVVERPGPHPRSSSQRLRAVRDALAAANIISLGAETDWDTRPPGIDPRRVDIPDLRTKCVIQVADYSAQRAEFSVYTNDTLNDFLEAPRPEFAKVRWIHANGLSWDVIKPIALAFDLHPLSLEDMLHSTSSSSTRSKADYYRQHLFCSVIVHRTLDQPGVVEVPEEAIGITRSTTKALKKGKERSGHLQFGFHHHRRDEEAIVESRTSLPHSSAGASASSLALGVPTLPAGASPSGSTTATGANGGSTPVVVHPRAFSQYRRNLRDAFKGVPRRDEGASIRTLTHNRSGLSTRLRVRGKSSKRLRKDEEERAAARWTVAALTKDVRVHIHVEQLSIFLFRDGTVISFSQDSGYHHQISQLFERIQSRDDILRDSEDASFVLQALLDVTADDALDIVDEVREQLTGLESRVLSRPDMDDVRLLLLKSTLTPLQLLLQSLRSQDDAKATAAARVETAPPTAANSPAGGSPRAGSPAPPAEGRGRQVVKRGFVSYEARVYLADVMDHMDSVLGSLDLFSDLAENLIAFTFNNLSYSSNAYMASAAFRIEIGVLLCKPRAAKTSQHQALSVISLIFLPSTFLSSYFGMNFSTGSFVDELDVGVHRFWMIVIPVSVATVLLCAWGYVVELVKAGRRDLLRLWHKMQISRGLSDKDKHQ</sequence>
<feature type="region of interest" description="Disordered" evidence="8">
    <location>
        <begin position="538"/>
        <end position="573"/>
    </location>
</feature>
<comment type="caution">
    <text evidence="10">The sequence shown here is derived from an EMBL/GenBank/DDBJ whole genome shotgun (WGS) entry which is preliminary data.</text>
</comment>
<dbReference type="SUPFAM" id="SSF144083">
    <property type="entry name" value="Magnesium transport protein CorA, transmembrane region"/>
    <property type="match status" value="1"/>
</dbReference>
<feature type="compositionally biased region" description="Basic and acidic residues" evidence="8">
    <location>
        <begin position="19"/>
        <end position="31"/>
    </location>
</feature>
<proteinExistence type="inferred from homology"/>
<keyword evidence="4" id="KW-1003">Cell membrane</keyword>